<feature type="binding site" evidence="14">
    <location>
        <position position="419"/>
    </location>
    <ligand>
        <name>ATP</name>
        <dbReference type="ChEBI" id="CHEBI:30616"/>
    </ligand>
</feature>
<evidence type="ECO:0000256" key="8">
    <source>
        <dbReference type="ARBA" id="ARBA00022763"/>
    </source>
</evidence>
<dbReference type="EC" id="6.5.1.1" evidence="14"/>
<dbReference type="FunFam" id="3.30.470.30:FF:000012">
    <property type="entry name" value="Probable DNA ligase"/>
    <property type="match status" value="1"/>
</dbReference>
<dbReference type="InterPro" id="IPR012310">
    <property type="entry name" value="DNA_ligase_ATP-dep_cent"/>
</dbReference>
<feature type="binding site" evidence="14">
    <location>
        <position position="257"/>
    </location>
    <ligand>
        <name>ATP</name>
        <dbReference type="ChEBI" id="CHEBI:30616"/>
    </ligand>
</feature>
<dbReference type="Gene3D" id="1.10.3260.10">
    <property type="entry name" value="DNA ligase, ATP-dependent, N-terminal domain"/>
    <property type="match status" value="1"/>
</dbReference>
<feature type="domain" description="ATP-dependent DNA ligase family profile" evidence="16">
    <location>
        <begin position="330"/>
        <end position="465"/>
    </location>
</feature>
<dbReference type="FunFam" id="2.40.50.140:FF:000062">
    <property type="entry name" value="DNA ligase"/>
    <property type="match status" value="1"/>
</dbReference>
<dbReference type="PANTHER" id="PTHR45674:SF4">
    <property type="entry name" value="DNA LIGASE 1"/>
    <property type="match status" value="1"/>
</dbReference>
<dbReference type="GO" id="GO:0005524">
    <property type="term" value="F:ATP binding"/>
    <property type="evidence" value="ECO:0007669"/>
    <property type="project" value="UniProtKB-UniRule"/>
</dbReference>
<evidence type="ECO:0000256" key="7">
    <source>
        <dbReference type="ARBA" id="ARBA00022741"/>
    </source>
</evidence>
<protein>
    <recommendedName>
        <fullName evidence="2 14">DNA ligase</fullName>
        <ecNumber evidence="14">6.5.1.1</ecNumber>
    </recommendedName>
    <alternativeName>
        <fullName evidence="14">Polydeoxyribonucleotide synthase [ATP]</fullName>
    </alternativeName>
</protein>
<evidence type="ECO:0000256" key="13">
    <source>
        <dbReference type="ARBA" id="ARBA00023306"/>
    </source>
</evidence>
<dbReference type="PANTHER" id="PTHR45674">
    <property type="entry name" value="DNA LIGASE 1/3 FAMILY MEMBER"/>
    <property type="match status" value="1"/>
</dbReference>
<dbReference type="InterPro" id="IPR012308">
    <property type="entry name" value="DNA_ligase_ATP-dep_N"/>
</dbReference>
<dbReference type="SUPFAM" id="SSF56091">
    <property type="entry name" value="DNA ligase/mRNA capping enzyme, catalytic domain"/>
    <property type="match status" value="1"/>
</dbReference>
<feature type="binding site" evidence="14">
    <location>
        <position position="272"/>
    </location>
    <ligand>
        <name>ATP</name>
        <dbReference type="ChEBI" id="CHEBI:30616"/>
    </ligand>
</feature>
<evidence type="ECO:0000259" key="16">
    <source>
        <dbReference type="PROSITE" id="PS50160"/>
    </source>
</evidence>
<dbReference type="GO" id="GO:0006273">
    <property type="term" value="P:lagging strand elongation"/>
    <property type="evidence" value="ECO:0007669"/>
    <property type="project" value="TreeGrafter"/>
</dbReference>
<dbReference type="Pfam" id="PF04679">
    <property type="entry name" value="DNA_ligase_A_C"/>
    <property type="match status" value="1"/>
</dbReference>
<dbReference type="InterPro" id="IPR000977">
    <property type="entry name" value="DNA_ligase_ATP-dep"/>
</dbReference>
<dbReference type="GO" id="GO:0006281">
    <property type="term" value="P:DNA repair"/>
    <property type="evidence" value="ECO:0007669"/>
    <property type="project" value="UniProtKB-UniRule"/>
</dbReference>
<comment type="cofactor">
    <cofactor evidence="14">
        <name>Mg(2+)</name>
        <dbReference type="ChEBI" id="CHEBI:18420"/>
    </cofactor>
</comment>
<keyword evidence="6 14" id="KW-0479">Metal-binding</keyword>
<comment type="caution">
    <text evidence="17">The sequence shown here is derived from an EMBL/GenBank/DDBJ whole genome shotgun (WGS) entry which is preliminary data.</text>
</comment>
<dbReference type="CDD" id="cd07901">
    <property type="entry name" value="Adenylation_DNA_ligase_Arch_LigB"/>
    <property type="match status" value="1"/>
</dbReference>
<dbReference type="Pfam" id="PF04675">
    <property type="entry name" value="DNA_ligase_A_N"/>
    <property type="match status" value="1"/>
</dbReference>
<keyword evidence="8 14" id="KW-0227">DNA damage</keyword>
<dbReference type="EMBL" id="DQVM01000136">
    <property type="protein sequence ID" value="HIQ30303.1"/>
    <property type="molecule type" value="Genomic_DNA"/>
</dbReference>
<dbReference type="InterPro" id="IPR016059">
    <property type="entry name" value="DNA_ligase_ATP-dep_CS"/>
</dbReference>
<keyword evidence="10 14" id="KW-0460">Magnesium</keyword>
<keyword evidence="12 14" id="KW-0234">DNA repair</keyword>
<dbReference type="InterPro" id="IPR050191">
    <property type="entry name" value="ATP-dep_DNA_ligase"/>
</dbReference>
<keyword evidence="7 14" id="KW-0547">Nucleotide-binding</keyword>
<dbReference type="Gene3D" id="3.30.470.30">
    <property type="entry name" value="DNA ligase/mRNA capping enzyme"/>
    <property type="match status" value="1"/>
</dbReference>
<dbReference type="NCBIfam" id="TIGR00574">
    <property type="entry name" value="dnl1"/>
    <property type="match status" value="1"/>
</dbReference>
<feature type="binding site" evidence="14">
    <location>
        <position position="342"/>
    </location>
    <ligand>
        <name>ATP</name>
        <dbReference type="ChEBI" id="CHEBI:30616"/>
    </ligand>
</feature>
<proteinExistence type="inferred from homology"/>
<reference evidence="17" key="1">
    <citation type="journal article" date="2020" name="ISME J.">
        <title>Gammaproteobacteria mediating utilization of methyl-, sulfur- and petroleum organic compounds in deep ocean hydrothermal plumes.</title>
        <authorList>
            <person name="Zhou Z."/>
            <person name="Liu Y."/>
            <person name="Pan J."/>
            <person name="Cron B.R."/>
            <person name="Toner B.M."/>
            <person name="Anantharaman K."/>
            <person name="Breier J.A."/>
            <person name="Dick G.J."/>
            <person name="Li M."/>
        </authorList>
    </citation>
    <scope>NUCLEOTIDE SEQUENCE</scope>
    <source>
        <strain evidence="17">SZUA-1515</strain>
    </source>
</reference>
<feature type="binding site" evidence="14">
    <location>
        <position position="250"/>
    </location>
    <ligand>
        <name>ATP</name>
        <dbReference type="ChEBI" id="CHEBI:30616"/>
    </ligand>
</feature>
<dbReference type="GO" id="GO:0006310">
    <property type="term" value="P:DNA recombination"/>
    <property type="evidence" value="ECO:0007669"/>
    <property type="project" value="UniProtKB-UniRule"/>
</dbReference>
<keyword evidence="13 14" id="KW-0131">Cell cycle</keyword>
<dbReference type="Proteomes" id="UP000608579">
    <property type="component" value="Unassembled WGS sequence"/>
</dbReference>
<dbReference type="InterPro" id="IPR022865">
    <property type="entry name" value="DNA_ligae_ATP-dep_bac/arc"/>
</dbReference>
<dbReference type="GO" id="GO:0051301">
    <property type="term" value="P:cell division"/>
    <property type="evidence" value="ECO:0007669"/>
    <property type="project" value="UniProtKB-KW"/>
</dbReference>
<gene>
    <name evidence="14" type="primary">lig</name>
    <name evidence="17" type="ORF">EYH45_07040</name>
</gene>
<evidence type="ECO:0000256" key="5">
    <source>
        <dbReference type="ARBA" id="ARBA00022705"/>
    </source>
</evidence>
<dbReference type="PROSITE" id="PS50160">
    <property type="entry name" value="DNA_LIGASE_A3"/>
    <property type="match status" value="1"/>
</dbReference>
<dbReference type="PROSITE" id="PS00697">
    <property type="entry name" value="DNA_LIGASE_A1"/>
    <property type="match status" value="1"/>
</dbReference>
<dbReference type="CDD" id="cd07969">
    <property type="entry name" value="OBF_DNA_ligase_I"/>
    <property type="match status" value="1"/>
</dbReference>
<comment type="similarity">
    <text evidence="1 14 15">Belongs to the ATP-dependent DNA ligase family.</text>
</comment>
<comment type="catalytic activity">
    <reaction evidence="14">
        <text>ATP + (deoxyribonucleotide)n-3'-hydroxyl + 5'-phospho-(deoxyribonucleotide)m = (deoxyribonucleotide)n+m + AMP + diphosphate.</text>
        <dbReference type="EC" id="6.5.1.1"/>
    </reaction>
</comment>
<dbReference type="HAMAP" id="MF_00407">
    <property type="entry name" value="DNA_ligase"/>
    <property type="match status" value="1"/>
</dbReference>
<evidence type="ECO:0000256" key="15">
    <source>
        <dbReference type="RuleBase" id="RU004196"/>
    </source>
</evidence>
<evidence type="ECO:0000256" key="1">
    <source>
        <dbReference type="ARBA" id="ARBA00007572"/>
    </source>
</evidence>
<dbReference type="GO" id="GO:0003677">
    <property type="term" value="F:DNA binding"/>
    <property type="evidence" value="ECO:0007669"/>
    <property type="project" value="InterPro"/>
</dbReference>
<feature type="binding site" evidence="14">
    <location>
        <position position="302"/>
    </location>
    <ligand>
        <name>ATP</name>
        <dbReference type="ChEBI" id="CHEBI:30616"/>
    </ligand>
</feature>
<feature type="active site" description="N6-AMP-lysine intermediate" evidence="14">
    <location>
        <position position="252"/>
    </location>
</feature>
<dbReference type="Gene3D" id="2.40.50.140">
    <property type="entry name" value="Nucleic acid-binding proteins"/>
    <property type="match status" value="1"/>
</dbReference>
<keyword evidence="9 14" id="KW-0067">ATP-binding</keyword>
<evidence type="ECO:0000256" key="4">
    <source>
        <dbReference type="ARBA" id="ARBA00022618"/>
    </source>
</evidence>
<evidence type="ECO:0000256" key="10">
    <source>
        <dbReference type="ARBA" id="ARBA00022842"/>
    </source>
</evidence>
<dbReference type="InterPro" id="IPR036599">
    <property type="entry name" value="DNA_ligase_N_sf"/>
</dbReference>
<dbReference type="GO" id="GO:0046872">
    <property type="term" value="F:metal ion binding"/>
    <property type="evidence" value="ECO:0007669"/>
    <property type="project" value="UniProtKB-KW"/>
</dbReference>
<sequence>MLFSELVEYFERLEKTTSRIEMTDILVSLFHKTPSETIDKVVYLTLGVVYPEYVGLELGIADKLALRALKQVTNITDKQLSEYMAKLGDLGLVAETVITKKEQMTLFSEPLTVEKVYSLFEKIAKTTGEGSIDLKIQILAGLLAQASPKEAKHILRIVTGKMRLGVADMTILDALAILYGGSKDVREHFERAYNISSDIGLVAKVAATEGLEGIKKFKISIGKPIRPMLAERLASADEILEKLDGKGMAEYKYDGERMQIHKSNDKIIIYSRRQENITHQYPDVVEEVKKQIKAKETILECETVAIDVNTGEMLPFQELMHRKRKKEIEKAIEEYPVNMFFFDVLYIDGEDFTVKPLLERRHALESILQESEMTRLSKAILVGDKETLERFFEEAVAAGCEGVMVKAVGKESIYRAGARGWLWIKYKRDYKSEMIDTVDLVIVGGFYGRGKRSGRYGALLLAVYDKTRDTFQTVCKVGSGFTDEDLEKFHQMLESLKLSHKHARVESIMEADVWFEPKIVIEVIGAEITQSPVHTCARDKIKKDTGLAIRFPRYTGRLRTDKKPEDATTAEEIIEMYNRQLKKITEAEKVSV</sequence>
<dbReference type="Pfam" id="PF01068">
    <property type="entry name" value="DNA_ligase_A_M"/>
    <property type="match status" value="1"/>
</dbReference>
<dbReference type="GO" id="GO:0071897">
    <property type="term" value="P:DNA biosynthetic process"/>
    <property type="evidence" value="ECO:0007669"/>
    <property type="project" value="InterPro"/>
</dbReference>
<name>A0A833A5C4_CALS0</name>
<dbReference type="FunFam" id="1.10.3260.10:FF:000007">
    <property type="entry name" value="DNA ligase"/>
    <property type="match status" value="1"/>
</dbReference>
<evidence type="ECO:0000256" key="3">
    <source>
        <dbReference type="ARBA" id="ARBA00022598"/>
    </source>
</evidence>
<evidence type="ECO:0000256" key="11">
    <source>
        <dbReference type="ARBA" id="ARBA00023172"/>
    </source>
</evidence>
<keyword evidence="5 14" id="KW-0235">DNA replication</keyword>
<evidence type="ECO:0000256" key="9">
    <source>
        <dbReference type="ARBA" id="ARBA00022840"/>
    </source>
</evidence>
<dbReference type="SUPFAM" id="SSF50249">
    <property type="entry name" value="Nucleic acid-binding proteins"/>
    <property type="match status" value="1"/>
</dbReference>
<evidence type="ECO:0000256" key="12">
    <source>
        <dbReference type="ARBA" id="ARBA00023204"/>
    </source>
</evidence>
<evidence type="ECO:0000256" key="14">
    <source>
        <dbReference type="HAMAP-Rule" id="MF_00407"/>
    </source>
</evidence>
<keyword evidence="4 14" id="KW-0132">Cell division</keyword>
<dbReference type="InterPro" id="IPR012340">
    <property type="entry name" value="NA-bd_OB-fold"/>
</dbReference>
<dbReference type="AlphaFoldDB" id="A0A833A5C4"/>
<dbReference type="GO" id="GO:0003910">
    <property type="term" value="F:DNA ligase (ATP) activity"/>
    <property type="evidence" value="ECO:0007669"/>
    <property type="project" value="UniProtKB-UniRule"/>
</dbReference>
<accession>A0A833A5C4</accession>
<comment type="function">
    <text evidence="14">DNA ligase that seals nicks in double-stranded DNA during DNA replication, DNA recombination and DNA repair.</text>
</comment>
<evidence type="ECO:0000313" key="18">
    <source>
        <dbReference type="Proteomes" id="UP000608579"/>
    </source>
</evidence>
<dbReference type="InterPro" id="IPR012309">
    <property type="entry name" value="DNA_ligase_ATP-dep_C"/>
</dbReference>
<organism evidence="17 18">
    <name type="scientific">Caldiarchaeum subterraneum</name>
    <dbReference type="NCBI Taxonomy" id="311458"/>
    <lineage>
        <taxon>Archaea</taxon>
        <taxon>Nitrososphaerota</taxon>
        <taxon>Candidatus Caldarchaeales</taxon>
        <taxon>Candidatus Caldarchaeaceae</taxon>
        <taxon>Candidatus Caldarchaeum</taxon>
    </lineage>
</organism>
<evidence type="ECO:0000256" key="6">
    <source>
        <dbReference type="ARBA" id="ARBA00022723"/>
    </source>
</evidence>
<evidence type="ECO:0000313" key="17">
    <source>
        <dbReference type="EMBL" id="HIQ30303.1"/>
    </source>
</evidence>
<evidence type="ECO:0000256" key="2">
    <source>
        <dbReference type="ARBA" id="ARBA00013308"/>
    </source>
</evidence>
<keyword evidence="3 14" id="KW-0436">Ligase</keyword>
<feature type="binding site" evidence="14">
    <location>
        <position position="425"/>
    </location>
    <ligand>
        <name>ATP</name>
        <dbReference type="ChEBI" id="CHEBI:30616"/>
    </ligand>
</feature>
<keyword evidence="11 14" id="KW-0233">DNA recombination</keyword>
<dbReference type="SUPFAM" id="SSF117018">
    <property type="entry name" value="ATP-dependent DNA ligase DNA-binding domain"/>
    <property type="match status" value="1"/>
</dbReference>